<dbReference type="CDD" id="cd04458">
    <property type="entry name" value="CSP_CDS"/>
    <property type="match status" value="1"/>
</dbReference>
<feature type="transmembrane region" description="Helical" evidence="2">
    <location>
        <begin position="178"/>
        <end position="198"/>
    </location>
</feature>
<feature type="transmembrane region" description="Helical" evidence="2">
    <location>
        <begin position="82"/>
        <end position="106"/>
    </location>
</feature>
<accession>A0ABU9CEL5</accession>
<dbReference type="Pfam" id="PF00313">
    <property type="entry name" value="CSD"/>
    <property type="match status" value="1"/>
</dbReference>
<evidence type="ECO:0000256" key="2">
    <source>
        <dbReference type="SAM" id="Phobius"/>
    </source>
</evidence>
<keyword evidence="2" id="KW-0472">Membrane</keyword>
<feature type="region of interest" description="Disordered" evidence="1">
    <location>
        <begin position="54"/>
        <end position="77"/>
    </location>
</feature>
<proteinExistence type="predicted"/>
<dbReference type="RefSeq" id="WP_341408816.1">
    <property type="nucleotide sequence ID" value="NZ_JBBUTH010000001.1"/>
</dbReference>
<evidence type="ECO:0000256" key="1">
    <source>
        <dbReference type="SAM" id="MobiDB-lite"/>
    </source>
</evidence>
<dbReference type="InterPro" id="IPR010718">
    <property type="entry name" value="DUF1294"/>
</dbReference>
<name>A0ABU9CEL5_9BURK</name>
<keyword evidence="2" id="KW-0812">Transmembrane</keyword>
<reference evidence="4 5" key="1">
    <citation type="submission" date="2024-04" db="EMBL/GenBank/DDBJ databases">
        <title>Novel species of the genus Ideonella isolated from streams.</title>
        <authorList>
            <person name="Lu H."/>
        </authorList>
    </citation>
    <scope>NUCLEOTIDE SEQUENCE [LARGE SCALE GENOMIC DNA]</scope>
    <source>
        <strain evidence="4 5">DXS22W</strain>
    </source>
</reference>
<dbReference type="PROSITE" id="PS51857">
    <property type="entry name" value="CSD_2"/>
    <property type="match status" value="1"/>
</dbReference>
<dbReference type="InterPro" id="IPR002059">
    <property type="entry name" value="CSP_DNA-bd"/>
</dbReference>
<organism evidence="4 5">
    <name type="scientific">Pseudaquabacterium inlustre</name>
    <dbReference type="NCBI Taxonomy" id="2984192"/>
    <lineage>
        <taxon>Bacteria</taxon>
        <taxon>Pseudomonadati</taxon>
        <taxon>Pseudomonadota</taxon>
        <taxon>Betaproteobacteria</taxon>
        <taxon>Burkholderiales</taxon>
        <taxon>Sphaerotilaceae</taxon>
        <taxon>Pseudaquabacterium</taxon>
    </lineage>
</organism>
<evidence type="ECO:0000259" key="3">
    <source>
        <dbReference type="PROSITE" id="PS51857"/>
    </source>
</evidence>
<dbReference type="Pfam" id="PF06961">
    <property type="entry name" value="DUF1294"/>
    <property type="match status" value="1"/>
</dbReference>
<dbReference type="EMBL" id="JBBUTH010000001">
    <property type="protein sequence ID" value="MEK8049144.1"/>
    <property type="molecule type" value="Genomic_DNA"/>
</dbReference>
<dbReference type="Proteomes" id="UP001365405">
    <property type="component" value="Unassembled WGS sequence"/>
</dbReference>
<dbReference type="SUPFAM" id="SSF50249">
    <property type="entry name" value="Nucleic acid-binding proteins"/>
    <property type="match status" value="1"/>
</dbReference>
<feature type="transmembrane region" description="Helical" evidence="2">
    <location>
        <begin position="112"/>
        <end position="130"/>
    </location>
</feature>
<evidence type="ECO:0000313" key="4">
    <source>
        <dbReference type="EMBL" id="MEK8049144.1"/>
    </source>
</evidence>
<keyword evidence="5" id="KW-1185">Reference proteome</keyword>
<comment type="caution">
    <text evidence="4">The sequence shown here is derived from an EMBL/GenBank/DDBJ whole genome shotgun (WGS) entry which is preliminary data.</text>
</comment>
<feature type="domain" description="CSD" evidence="3">
    <location>
        <begin position="2"/>
        <end position="67"/>
    </location>
</feature>
<dbReference type="InterPro" id="IPR012340">
    <property type="entry name" value="NA-bd_OB-fold"/>
</dbReference>
<protein>
    <submittedName>
        <fullName evidence="4">Cold shock and DUF1294 domain-containing protein</fullName>
    </submittedName>
</protein>
<gene>
    <name evidence="4" type="ORF">AACH10_02730</name>
</gene>
<evidence type="ECO:0000313" key="5">
    <source>
        <dbReference type="Proteomes" id="UP001365405"/>
    </source>
</evidence>
<keyword evidence="2" id="KW-1133">Transmembrane helix</keyword>
<dbReference type="Gene3D" id="2.40.50.140">
    <property type="entry name" value="Nucleic acid-binding proteins"/>
    <property type="match status" value="1"/>
</dbReference>
<sequence>MRFEGTLTRWDDARGFGYLESTQGGEPIWVHIRAISGLDGRPRLGQRFSFEVEPGQQGKKRAARVTPLRSSAPPPRARRSEAAAFGTASLFVLPAFVVLALAVAYVWRPPFWLGWLYLGASLAAFASYAVDKSAAERQAWRVRESTLHGLSLIGGWPGALLAQQLLRHKTVKREFRTMFWLTVALNVTAFVAGSVWLARQNAG</sequence>